<accession>A0A839QXR4</accession>
<keyword evidence="2" id="KW-1185">Reference proteome</keyword>
<dbReference type="RefSeq" id="WP_183376942.1">
    <property type="nucleotide sequence ID" value="NZ_CBCSFZ010000027.1"/>
</dbReference>
<dbReference type="Proteomes" id="UP000568050">
    <property type="component" value="Unassembled WGS sequence"/>
</dbReference>
<dbReference type="AlphaFoldDB" id="A0A839QXR4"/>
<evidence type="ECO:0000313" key="1">
    <source>
        <dbReference type="EMBL" id="MBB3023609.1"/>
    </source>
</evidence>
<dbReference type="EMBL" id="JACHWP010000008">
    <property type="protein sequence ID" value="MBB3023609.1"/>
    <property type="molecule type" value="Genomic_DNA"/>
</dbReference>
<evidence type="ECO:0000313" key="2">
    <source>
        <dbReference type="Proteomes" id="UP000568050"/>
    </source>
</evidence>
<name>A0A839QXR4_9MICO</name>
<organism evidence="1 2">
    <name type="scientific">Helcobacillus massiliensis</name>
    <dbReference type="NCBI Taxonomy" id="521392"/>
    <lineage>
        <taxon>Bacteria</taxon>
        <taxon>Bacillati</taxon>
        <taxon>Actinomycetota</taxon>
        <taxon>Actinomycetes</taxon>
        <taxon>Micrococcales</taxon>
        <taxon>Dermabacteraceae</taxon>
        <taxon>Helcobacillus</taxon>
    </lineage>
</organism>
<protein>
    <submittedName>
        <fullName evidence="1">Uncharacterized protein</fullName>
    </submittedName>
</protein>
<gene>
    <name evidence="1" type="ORF">FHX50_001906</name>
</gene>
<reference evidence="1 2" key="1">
    <citation type="submission" date="2020-08" db="EMBL/GenBank/DDBJ databases">
        <title>Sequencing the genomes of 1000 actinobacteria strains.</title>
        <authorList>
            <person name="Klenk H.-P."/>
        </authorList>
    </citation>
    <scope>NUCLEOTIDE SEQUENCE [LARGE SCALE GENOMIC DNA]</scope>
    <source>
        <strain evidence="1 2">DSM 23040</strain>
    </source>
</reference>
<proteinExistence type="predicted"/>
<comment type="caution">
    <text evidence="1">The sequence shown here is derived from an EMBL/GenBank/DDBJ whole genome shotgun (WGS) entry which is preliminary data.</text>
</comment>
<sequence length="131" mass="13351">MTGADHAASARRSLSAAERALLDVLIREAVPGGGEAVPTGADRDRWLGMLDAFVVSGECGCGLCPSIELEPEPAPDHPSGGERIVLSADLADGSALVLLFIDGGVPSYLEVAPFGDDPVGLPASEQLTIGE</sequence>